<dbReference type="PANTHER" id="PTHR45748">
    <property type="entry name" value="1-PHOSPHATIDYLINOSITOL 3-PHOSPHATE 5-KINASE-RELATED"/>
    <property type="match status" value="1"/>
</dbReference>
<evidence type="ECO:0000256" key="3">
    <source>
        <dbReference type="PROSITE-ProRule" id="PRU00781"/>
    </source>
</evidence>
<dbReference type="Gene3D" id="3.30.800.10">
    <property type="entry name" value="Phosphatidylinositol Phosphate Kinase II Beta"/>
    <property type="match status" value="1"/>
</dbReference>
<organism evidence="6 7">
    <name type="scientific">Tritrichomonas foetus</name>
    <dbReference type="NCBI Taxonomy" id="1144522"/>
    <lineage>
        <taxon>Eukaryota</taxon>
        <taxon>Metamonada</taxon>
        <taxon>Parabasalia</taxon>
        <taxon>Tritrichomonadida</taxon>
        <taxon>Tritrichomonadidae</taxon>
        <taxon>Tritrichomonas</taxon>
    </lineage>
</organism>
<dbReference type="InterPro" id="IPR027483">
    <property type="entry name" value="PInositol-4-P-4/5-kinase_C_sf"/>
</dbReference>
<evidence type="ECO:0000256" key="4">
    <source>
        <dbReference type="SAM" id="MobiDB-lite"/>
    </source>
</evidence>
<dbReference type="GO" id="GO:0000285">
    <property type="term" value="F:1-phosphatidylinositol-3-phosphate 5-kinase activity"/>
    <property type="evidence" value="ECO:0007669"/>
    <property type="project" value="InterPro"/>
</dbReference>
<protein>
    <recommendedName>
        <fullName evidence="5">PIPK domain-containing protein</fullName>
    </recommendedName>
</protein>
<evidence type="ECO:0000313" key="6">
    <source>
        <dbReference type="EMBL" id="OHT08180.1"/>
    </source>
</evidence>
<dbReference type="CDD" id="cd17300">
    <property type="entry name" value="PIPKc_PIKfyve"/>
    <property type="match status" value="1"/>
</dbReference>
<feature type="domain" description="PIPK" evidence="5">
    <location>
        <begin position="783"/>
        <end position="1095"/>
    </location>
</feature>
<sequence>MEKQIKNHLITIIKNLLHKKSLDIKYAEEIARLFHHFFGQLSFPEESLSVFKENIQFGSSTHSELPIFLKFRGALLESNAINYDRFLSQVIDSPSIVLVRSIDENVDVKIMMYNLKKFNISLVICENEINDSLLDMLSVQKYNSICFYHGVDQNKMTFISKIVKLPILNSINDINENSPCIFDGFCFFLLGSFLFSSQDVPFLKKIQKIMKIGYISNLYIPSAFFLPRDCSPWIMTIMVKGPDCEKYEEVIRNTIDYVFHSTCLFQLAFLLNMKVDYTPTLSYSWFIPSSNRNDNLNNINTQNSHIIDHEENSNDDENSNEINISKNIGKDNGLQNENNNNGSQNNSNGNSNNVEDLFLNSENVFFPFLTSWVESVSSYTKNDYLQYSDNDISLFKFINSVLERIPQNHEKPLFHHINKVCERKFDFNMSPICYVFNGEQRVVISRTNFNLLSQDDPLYVLFQCKKCDKSYYKILPNNQFLHISFSAFIEIIFKNGNCKLSCNHEAFHDTFIVIIYHGRGFTFHLEHQDLYKISPSLITSASAKANNNTINMNQVNSAQIVESRANIRRERYSSPNLKLPVIDMNRPSDTELFASLLYASEYIFAQSLAKCSPDHAAPYFNNLSNFVSSFGKKVISGQFDQATLCSELFHDFIRWYEIIYSLSQEFRSQKLSEIALNKSVSVMRFIVLNFLLFIQYESADVVLNISDVYDKIGRIGSHGVEANWLIQRADDKSPKSPSIQKSNEAFAILLATSKASFIYPHVTLLFPVTLDSTSITSILAFALASDRFTANLMNISQHPIDMYVPLPNEHVNEFLEATKLSNSFVFDIEENIYNKSLLPFSPKAHIEILFPLEFFALWSHFGISMKDMIESLKSCRSQILNGGKSGSSFFITDDKKFLLKTIKKAEMNAMSSFLPSYFKYMKKYQNSHLVHVFAVFDISVQCEKIKYKHHCILMENLNYGLGNGCKTYDFKGSTRGRLIDSNSVQLDTNYLLSSIDQRVIFSVNDREKFMKQLKKDARFLSKQNIMDYSLVMIVEKPKHLVRFGIVDYFRKYTIDKAIESMVKKTPLYFDYKQQPTIISPELYCKRFVKILSTYFYASPIGSDQDQQ</sequence>
<dbReference type="SMART" id="SM00330">
    <property type="entry name" value="PIPKc"/>
    <property type="match status" value="1"/>
</dbReference>
<dbReference type="OrthoDB" id="158357at2759"/>
<evidence type="ECO:0000259" key="5">
    <source>
        <dbReference type="PROSITE" id="PS51455"/>
    </source>
</evidence>
<name>A0A1J4KEK5_9EUKA</name>
<dbReference type="GO" id="GO:0010008">
    <property type="term" value="C:endosome membrane"/>
    <property type="evidence" value="ECO:0007669"/>
    <property type="project" value="TreeGrafter"/>
</dbReference>
<comment type="caution">
    <text evidence="6">The sequence shown here is derived from an EMBL/GenBank/DDBJ whole genome shotgun (WGS) entry which is preliminary data.</text>
</comment>
<keyword evidence="7" id="KW-1185">Reference proteome</keyword>
<dbReference type="SUPFAM" id="SSF56104">
    <property type="entry name" value="SAICAR synthase-like"/>
    <property type="match status" value="1"/>
</dbReference>
<dbReference type="InterPro" id="IPR027484">
    <property type="entry name" value="PInositol-4-P-5-kinase_N"/>
</dbReference>
<dbReference type="InterPro" id="IPR002498">
    <property type="entry name" value="PInositol-4-P-4/5-kinase_core"/>
</dbReference>
<keyword evidence="3" id="KW-0418">Kinase</keyword>
<reference evidence="6" key="1">
    <citation type="submission" date="2016-10" db="EMBL/GenBank/DDBJ databases">
        <authorList>
            <person name="Benchimol M."/>
            <person name="Almeida L.G."/>
            <person name="Vasconcelos A.T."/>
            <person name="Perreira-Neves A."/>
            <person name="Rosa I.A."/>
            <person name="Tasca T."/>
            <person name="Bogo M.R."/>
            <person name="de Souza W."/>
        </authorList>
    </citation>
    <scope>NUCLEOTIDE SEQUENCE [LARGE SCALE GENOMIC DNA]</scope>
    <source>
        <strain evidence="6">K</strain>
    </source>
</reference>
<dbReference type="Pfam" id="PF01504">
    <property type="entry name" value="PIP5K"/>
    <property type="match status" value="2"/>
</dbReference>
<keyword evidence="1 3" id="KW-0547">Nucleotide-binding</keyword>
<dbReference type="RefSeq" id="XP_068361316.1">
    <property type="nucleotide sequence ID" value="XM_068503123.1"/>
</dbReference>
<dbReference type="GO" id="GO:0005524">
    <property type="term" value="F:ATP binding"/>
    <property type="evidence" value="ECO:0007669"/>
    <property type="project" value="UniProtKB-UniRule"/>
</dbReference>
<dbReference type="InterPro" id="IPR044769">
    <property type="entry name" value="PIKfyve_PIPKc"/>
</dbReference>
<gene>
    <name evidence="6" type="ORF">TRFO_23390</name>
</gene>
<dbReference type="GeneID" id="94837827"/>
<dbReference type="GO" id="GO:0046854">
    <property type="term" value="P:phosphatidylinositol phosphate biosynthetic process"/>
    <property type="evidence" value="ECO:0007669"/>
    <property type="project" value="TreeGrafter"/>
</dbReference>
<dbReference type="EMBL" id="MLAK01000675">
    <property type="protein sequence ID" value="OHT08180.1"/>
    <property type="molecule type" value="Genomic_DNA"/>
</dbReference>
<accession>A0A1J4KEK5</accession>
<dbReference type="VEuPathDB" id="TrichDB:TRFO_23390"/>
<evidence type="ECO:0000256" key="2">
    <source>
        <dbReference type="ARBA" id="ARBA00022840"/>
    </source>
</evidence>
<proteinExistence type="predicted"/>
<dbReference type="AlphaFoldDB" id="A0A1J4KEK5"/>
<dbReference type="PANTHER" id="PTHR45748:SF7">
    <property type="entry name" value="1-PHOSPHATIDYLINOSITOL 3-PHOSPHATE 5-KINASE-RELATED"/>
    <property type="match status" value="1"/>
</dbReference>
<feature type="region of interest" description="Disordered" evidence="4">
    <location>
        <begin position="309"/>
        <end position="353"/>
    </location>
</feature>
<feature type="compositionally biased region" description="Low complexity" evidence="4">
    <location>
        <begin position="320"/>
        <end position="353"/>
    </location>
</feature>
<dbReference type="Proteomes" id="UP000179807">
    <property type="component" value="Unassembled WGS sequence"/>
</dbReference>
<keyword evidence="2 3" id="KW-0067">ATP-binding</keyword>
<evidence type="ECO:0000313" key="7">
    <source>
        <dbReference type="Proteomes" id="UP000179807"/>
    </source>
</evidence>
<keyword evidence="3" id="KW-0808">Transferase</keyword>
<dbReference type="Gene3D" id="3.30.810.10">
    <property type="entry name" value="2-Layer Sandwich"/>
    <property type="match status" value="1"/>
</dbReference>
<dbReference type="PROSITE" id="PS51455">
    <property type="entry name" value="PIPK"/>
    <property type="match status" value="1"/>
</dbReference>
<evidence type="ECO:0000256" key="1">
    <source>
        <dbReference type="ARBA" id="ARBA00022741"/>
    </source>
</evidence>